<gene>
    <name evidence="6" type="ORF">DW888_18335</name>
</gene>
<comment type="subcellular location">
    <subcellularLocation>
        <location evidence="1">Cell outer membrane</location>
    </subcellularLocation>
</comment>
<sequence length="710" mass="81791">MRKYLFLGLFLCSTPLRGWAQQDTIADQHLQEVVITAKLPLVEMTPGKTTFRMDESITQSNGNLYDVLSSLPGVMINSGGTILLNGQSGVKILIDGKPNYLSGEELINLLKSTAATITDKIDLITHPSARYDAEGSNGIIDIHTRKIKLRGMNLALNGNFNQGKRANGYGSTVLNFRKDKFNIYFNYSYYQGKQHIDMETDLSFNKVSERNQLSYRNRTNYSHTLRTGCDFYPTDRTLIGVSINTNLGHQNETAGMFTEIKKDQISGWTYTTNKNKWKNISAGVLLNQRLVKEGGEFDLSFDYFHYYHPEDQFIYSFKPDTLKGEMRGDVNLYSAQTNFTYPLNKYWKLQTGIKTSFVRIDNGSGYLRPIESEWQQDISLGSYFVYNENINAAYLQADLEYHHLKLTAGLRLEHACVKGNSGGNSLQNDSSFITNQVHLFPTLSCSYALSSDNTLQFSYGRRIIRPNYRDLNPFIYIFDDYTFEVGNTRLRPSFSDNVELGYVHRDWLQTVFFFSYTHDAITKSYQERENHQYYVTPENLTSYIQTGLRMNAANLSLTNWWTINLTIIGMYNNYHWIDKGEKITNRRFTPMVHFTNLLTFGSIWSVEVSANYNGKMAYGQATLHPFSEVNLGARMKIFRGKGAIGIFVKDLFNTNFQKINLLVSEKRAWIVERENKRMIGISFSYRFQKGSKMKERKQKNSIEEMKRVNL</sequence>
<keyword evidence="3" id="KW-0998">Cell outer membrane</keyword>
<dbReference type="InterPro" id="IPR036942">
    <property type="entry name" value="Beta-barrel_TonB_sf"/>
</dbReference>
<evidence type="ECO:0000256" key="1">
    <source>
        <dbReference type="ARBA" id="ARBA00004442"/>
    </source>
</evidence>
<dbReference type="InterPro" id="IPR037066">
    <property type="entry name" value="Plug_dom_sf"/>
</dbReference>
<feature type="domain" description="Outer membrane protein beta-barrel" evidence="5">
    <location>
        <begin position="290"/>
        <end position="685"/>
    </location>
</feature>
<protein>
    <submittedName>
        <fullName evidence="6">TonB-dependent receptor</fullName>
    </submittedName>
</protein>
<name>A0A413VBP9_9BACE</name>
<comment type="caution">
    <text evidence="6">The sequence shown here is derived from an EMBL/GenBank/DDBJ whole genome shotgun (WGS) entry which is preliminary data.</text>
</comment>
<reference evidence="6 7" key="1">
    <citation type="submission" date="2018-08" db="EMBL/GenBank/DDBJ databases">
        <title>A genome reference for cultivated species of the human gut microbiota.</title>
        <authorList>
            <person name="Zou Y."/>
            <person name="Xue W."/>
            <person name="Luo G."/>
        </authorList>
    </citation>
    <scope>NUCLEOTIDE SEQUENCE [LARGE SCALE GENOMIC DNA]</scope>
    <source>
        <strain evidence="6 7">AM40-30BH</strain>
    </source>
</reference>
<dbReference type="GO" id="GO:0009279">
    <property type="term" value="C:cell outer membrane"/>
    <property type="evidence" value="ECO:0007669"/>
    <property type="project" value="UniProtKB-SubCell"/>
</dbReference>
<evidence type="ECO:0000313" key="7">
    <source>
        <dbReference type="Proteomes" id="UP000284379"/>
    </source>
</evidence>
<evidence type="ECO:0000259" key="5">
    <source>
        <dbReference type="Pfam" id="PF14905"/>
    </source>
</evidence>
<dbReference type="InterPro" id="IPR041700">
    <property type="entry name" value="OMP_b-brl_3"/>
</dbReference>
<evidence type="ECO:0000313" key="6">
    <source>
        <dbReference type="EMBL" id="RHB31032.1"/>
    </source>
</evidence>
<dbReference type="Gene3D" id="2.40.170.20">
    <property type="entry name" value="TonB-dependent receptor, beta-barrel domain"/>
    <property type="match status" value="1"/>
</dbReference>
<feature type="signal peptide" evidence="4">
    <location>
        <begin position="1"/>
        <end position="20"/>
    </location>
</feature>
<dbReference type="Proteomes" id="UP000284379">
    <property type="component" value="Unassembled WGS sequence"/>
</dbReference>
<dbReference type="RefSeq" id="WP_122202175.1">
    <property type="nucleotide sequence ID" value="NZ_CABJFV010000024.1"/>
</dbReference>
<dbReference type="PANTHER" id="PTHR40980">
    <property type="entry name" value="PLUG DOMAIN-CONTAINING PROTEIN"/>
    <property type="match status" value="1"/>
</dbReference>
<organism evidence="6 7">
    <name type="scientific">Bacteroides nordii</name>
    <dbReference type="NCBI Taxonomy" id="291645"/>
    <lineage>
        <taxon>Bacteria</taxon>
        <taxon>Pseudomonadati</taxon>
        <taxon>Bacteroidota</taxon>
        <taxon>Bacteroidia</taxon>
        <taxon>Bacteroidales</taxon>
        <taxon>Bacteroidaceae</taxon>
        <taxon>Bacteroides</taxon>
    </lineage>
</organism>
<dbReference type="SUPFAM" id="SSF56935">
    <property type="entry name" value="Porins"/>
    <property type="match status" value="1"/>
</dbReference>
<dbReference type="Gene3D" id="2.170.130.10">
    <property type="entry name" value="TonB-dependent receptor, plug domain"/>
    <property type="match status" value="1"/>
</dbReference>
<keyword evidence="6" id="KW-0675">Receptor</keyword>
<dbReference type="Pfam" id="PF14905">
    <property type="entry name" value="OMP_b-brl_3"/>
    <property type="match status" value="1"/>
</dbReference>
<dbReference type="PANTHER" id="PTHR40980:SF4">
    <property type="entry name" value="TONB-DEPENDENT RECEPTOR-LIKE BETA-BARREL DOMAIN-CONTAINING PROTEIN"/>
    <property type="match status" value="1"/>
</dbReference>
<accession>A0A413VBP9</accession>
<proteinExistence type="predicted"/>
<keyword evidence="2" id="KW-0472">Membrane</keyword>
<evidence type="ECO:0000256" key="2">
    <source>
        <dbReference type="ARBA" id="ARBA00023136"/>
    </source>
</evidence>
<evidence type="ECO:0000256" key="4">
    <source>
        <dbReference type="SAM" id="SignalP"/>
    </source>
</evidence>
<dbReference type="EMBL" id="QSGO01000024">
    <property type="protein sequence ID" value="RHB31032.1"/>
    <property type="molecule type" value="Genomic_DNA"/>
</dbReference>
<evidence type="ECO:0000256" key="3">
    <source>
        <dbReference type="ARBA" id="ARBA00023237"/>
    </source>
</evidence>
<dbReference type="AlphaFoldDB" id="A0A413VBP9"/>
<keyword evidence="4" id="KW-0732">Signal</keyword>
<feature type="chain" id="PRO_5019472759" evidence="4">
    <location>
        <begin position="21"/>
        <end position="710"/>
    </location>
</feature>